<dbReference type="InterPro" id="IPR043203">
    <property type="entry name" value="VGCC_Ca_Na"/>
</dbReference>
<dbReference type="SUPFAM" id="SSF47473">
    <property type="entry name" value="EF-hand"/>
    <property type="match status" value="1"/>
</dbReference>
<sequence>MYGQIRPMIMAQDLPKQIDGVLIKHQEELLQRLEAWLARLDDSLRSRIDRLDRTDNEECEDFIRQYGPVKAPTPPSPVAESEAAGVMHDSSKRSIKRTISAVEYESAKEEAHRVGDLKRIIFQEKAAQHVSAITACCRSCQGAAQRISSSTWFNLTVALVIVSNSIFLGFQLEMSLHIPDSREQSFAFLLGHLFYAILFTVEMLIRMVADGPRRYVAGPEWMWNWLDVLVVIPAWLELIVDFIDSEVAHNSSSNFRIIRVLRITRMLQVLRSVRLVRVIYAFRELVFSIIDTTRQLCWAMILLVLLIYSFGVLFTDAVLSHPHMEDIPQAAFYFGSVYKSCTTLFRTTLSGFDWNDAADSLLPVGMFWVQVFHVYVAFCGFAVLNVITGVFVNSAIKTREKDHDTLMLHVQKFKALATRIWQQMDSSGLGQITIDEFERMFADADMQAFFEALEITAIDAWTLFDSLDADGDHVISYNEFIDRCMQLHGNARSVDLFAVKQVSNKVWDQVQALQEQQEKTNACLASLLHHALHSHESEDIVSYEVKWASD</sequence>
<dbReference type="SMART" id="SM00054">
    <property type="entry name" value="EFh"/>
    <property type="match status" value="2"/>
</dbReference>
<dbReference type="Gene3D" id="1.20.120.350">
    <property type="entry name" value="Voltage-gated potassium channels. Chain C"/>
    <property type="match status" value="1"/>
</dbReference>
<feature type="domain" description="EF-hand" evidence="7">
    <location>
        <begin position="455"/>
        <end position="490"/>
    </location>
</feature>
<accession>A0AA36I2Z7</accession>
<keyword evidence="4 6" id="KW-1133">Transmembrane helix</keyword>
<dbReference type="Gene3D" id="1.10.238.10">
    <property type="entry name" value="EF-hand"/>
    <property type="match status" value="1"/>
</dbReference>
<feature type="domain" description="EF-hand" evidence="7">
    <location>
        <begin position="412"/>
        <end position="447"/>
    </location>
</feature>
<dbReference type="InterPro" id="IPR005821">
    <property type="entry name" value="Ion_trans_dom"/>
</dbReference>
<dbReference type="PROSITE" id="PS00018">
    <property type="entry name" value="EF_HAND_1"/>
    <property type="match status" value="1"/>
</dbReference>
<dbReference type="AlphaFoldDB" id="A0AA36I2Z7"/>
<dbReference type="SUPFAM" id="SSF81324">
    <property type="entry name" value="Voltage-gated potassium channels"/>
    <property type="match status" value="1"/>
</dbReference>
<dbReference type="InterPro" id="IPR018247">
    <property type="entry name" value="EF_Hand_1_Ca_BS"/>
</dbReference>
<evidence type="ECO:0000259" key="7">
    <source>
        <dbReference type="PROSITE" id="PS50222"/>
    </source>
</evidence>
<dbReference type="Gene3D" id="1.10.287.70">
    <property type="match status" value="1"/>
</dbReference>
<comment type="caution">
    <text evidence="8">The sequence shown here is derived from an EMBL/GenBank/DDBJ whole genome shotgun (WGS) entry which is preliminary data.</text>
</comment>
<evidence type="ECO:0000313" key="9">
    <source>
        <dbReference type="Proteomes" id="UP001178507"/>
    </source>
</evidence>
<dbReference type="Proteomes" id="UP001178507">
    <property type="component" value="Unassembled WGS sequence"/>
</dbReference>
<dbReference type="Pfam" id="PF13499">
    <property type="entry name" value="EF-hand_7"/>
    <property type="match status" value="1"/>
</dbReference>
<evidence type="ECO:0000256" key="3">
    <source>
        <dbReference type="ARBA" id="ARBA00022837"/>
    </source>
</evidence>
<evidence type="ECO:0000256" key="6">
    <source>
        <dbReference type="SAM" id="Phobius"/>
    </source>
</evidence>
<keyword evidence="2 6" id="KW-0812">Transmembrane</keyword>
<feature type="transmembrane region" description="Helical" evidence="6">
    <location>
        <begin position="152"/>
        <end position="172"/>
    </location>
</feature>
<evidence type="ECO:0000313" key="8">
    <source>
        <dbReference type="EMBL" id="CAJ1379792.1"/>
    </source>
</evidence>
<keyword evidence="9" id="KW-1185">Reference proteome</keyword>
<keyword evidence="3" id="KW-0106">Calcium</keyword>
<dbReference type="InterPro" id="IPR002048">
    <property type="entry name" value="EF_hand_dom"/>
</dbReference>
<dbReference type="PANTHER" id="PTHR10037">
    <property type="entry name" value="VOLTAGE-GATED CATION CHANNEL CALCIUM AND SODIUM"/>
    <property type="match status" value="1"/>
</dbReference>
<dbReference type="PANTHER" id="PTHR10037:SF62">
    <property type="entry name" value="SODIUM CHANNEL PROTEIN 60E"/>
    <property type="match status" value="1"/>
</dbReference>
<gene>
    <name evidence="8" type="ORF">EVOR1521_LOCUS7925</name>
</gene>
<evidence type="ECO:0000256" key="2">
    <source>
        <dbReference type="ARBA" id="ARBA00022692"/>
    </source>
</evidence>
<organism evidence="8 9">
    <name type="scientific">Effrenium voratum</name>
    <dbReference type="NCBI Taxonomy" id="2562239"/>
    <lineage>
        <taxon>Eukaryota</taxon>
        <taxon>Sar</taxon>
        <taxon>Alveolata</taxon>
        <taxon>Dinophyceae</taxon>
        <taxon>Suessiales</taxon>
        <taxon>Symbiodiniaceae</taxon>
        <taxon>Effrenium</taxon>
    </lineage>
</organism>
<comment type="subcellular location">
    <subcellularLocation>
        <location evidence="1">Membrane</location>
        <topology evidence="1">Multi-pass membrane protein</topology>
    </subcellularLocation>
</comment>
<evidence type="ECO:0000256" key="5">
    <source>
        <dbReference type="ARBA" id="ARBA00023136"/>
    </source>
</evidence>
<dbReference type="GO" id="GO:0001518">
    <property type="term" value="C:voltage-gated sodium channel complex"/>
    <property type="evidence" value="ECO:0007669"/>
    <property type="project" value="TreeGrafter"/>
</dbReference>
<dbReference type="PROSITE" id="PS50222">
    <property type="entry name" value="EF_HAND_2"/>
    <property type="match status" value="2"/>
</dbReference>
<proteinExistence type="predicted"/>
<feature type="transmembrane region" description="Helical" evidence="6">
    <location>
        <begin position="296"/>
        <end position="314"/>
    </location>
</feature>
<dbReference type="GO" id="GO:0005248">
    <property type="term" value="F:voltage-gated sodium channel activity"/>
    <property type="evidence" value="ECO:0007669"/>
    <property type="project" value="TreeGrafter"/>
</dbReference>
<feature type="transmembrane region" description="Helical" evidence="6">
    <location>
        <begin position="372"/>
        <end position="392"/>
    </location>
</feature>
<dbReference type="Pfam" id="PF00520">
    <property type="entry name" value="Ion_trans"/>
    <property type="match status" value="1"/>
</dbReference>
<evidence type="ECO:0000256" key="1">
    <source>
        <dbReference type="ARBA" id="ARBA00004141"/>
    </source>
</evidence>
<feature type="transmembrane region" description="Helical" evidence="6">
    <location>
        <begin position="184"/>
        <end position="205"/>
    </location>
</feature>
<dbReference type="EMBL" id="CAUJNA010000657">
    <property type="protein sequence ID" value="CAJ1379792.1"/>
    <property type="molecule type" value="Genomic_DNA"/>
</dbReference>
<evidence type="ECO:0000256" key="4">
    <source>
        <dbReference type="ARBA" id="ARBA00022989"/>
    </source>
</evidence>
<keyword evidence="5 6" id="KW-0472">Membrane</keyword>
<dbReference type="GO" id="GO:0005509">
    <property type="term" value="F:calcium ion binding"/>
    <property type="evidence" value="ECO:0007669"/>
    <property type="project" value="InterPro"/>
</dbReference>
<dbReference type="InterPro" id="IPR011992">
    <property type="entry name" value="EF-hand-dom_pair"/>
</dbReference>
<dbReference type="InterPro" id="IPR027359">
    <property type="entry name" value="Volt_channel_dom_sf"/>
</dbReference>
<name>A0AA36I2Z7_9DINO</name>
<reference evidence="8" key="1">
    <citation type="submission" date="2023-08" db="EMBL/GenBank/DDBJ databases">
        <authorList>
            <person name="Chen Y."/>
            <person name="Shah S."/>
            <person name="Dougan E. K."/>
            <person name="Thang M."/>
            <person name="Chan C."/>
        </authorList>
    </citation>
    <scope>NUCLEOTIDE SEQUENCE</scope>
</reference>
<protein>
    <recommendedName>
        <fullName evidence="7">EF-hand domain-containing protein</fullName>
    </recommendedName>
</protein>